<dbReference type="RefSeq" id="WP_051387693.1">
    <property type="nucleotide sequence ID" value="NZ_CP068053.1"/>
</dbReference>
<evidence type="ECO:0000313" key="3">
    <source>
        <dbReference type="Proteomes" id="UP000595254"/>
    </source>
</evidence>
<gene>
    <name evidence="2" type="ORF">I6J18_07575</name>
</gene>
<feature type="transmembrane region" description="Helical" evidence="1">
    <location>
        <begin position="55"/>
        <end position="75"/>
    </location>
</feature>
<name>A0A974S1P9_PERPY</name>
<dbReference type="EMBL" id="CP068053">
    <property type="protein sequence ID" value="QQT01708.1"/>
    <property type="molecule type" value="Genomic_DNA"/>
</dbReference>
<dbReference type="AlphaFoldDB" id="A0A974S1P9"/>
<evidence type="ECO:0000313" key="2">
    <source>
        <dbReference type="EMBL" id="QQT01708.1"/>
    </source>
</evidence>
<organism evidence="2 3">
    <name type="scientific">Peribacillus psychrosaccharolyticus</name>
    <name type="common">Bacillus psychrosaccharolyticus</name>
    <dbReference type="NCBI Taxonomy" id="1407"/>
    <lineage>
        <taxon>Bacteria</taxon>
        <taxon>Bacillati</taxon>
        <taxon>Bacillota</taxon>
        <taxon>Bacilli</taxon>
        <taxon>Bacillales</taxon>
        <taxon>Bacillaceae</taxon>
        <taxon>Peribacillus</taxon>
    </lineage>
</organism>
<dbReference type="Proteomes" id="UP000595254">
    <property type="component" value="Chromosome"/>
</dbReference>
<keyword evidence="3" id="KW-1185">Reference proteome</keyword>
<keyword evidence="1" id="KW-0472">Membrane</keyword>
<feature type="transmembrane region" description="Helical" evidence="1">
    <location>
        <begin position="5"/>
        <end position="24"/>
    </location>
</feature>
<evidence type="ECO:0000256" key="1">
    <source>
        <dbReference type="SAM" id="Phobius"/>
    </source>
</evidence>
<accession>A0A974S1P9</accession>
<proteinExistence type="predicted"/>
<keyword evidence="1" id="KW-1133">Transmembrane helix</keyword>
<sequence length="76" mass="8786">MSTFIWILCILVIIIILYSLYYSLVVLKTQKDKKRELDPSVEGSAHDHPYLLNPIFLALIFAAVVVAGFIFYYVFK</sequence>
<protein>
    <submittedName>
        <fullName evidence="2">Uncharacterized protein</fullName>
    </submittedName>
</protein>
<dbReference type="KEGG" id="ppsr:I6J18_07575"/>
<keyword evidence="1" id="KW-0812">Transmembrane</keyword>
<reference evidence="2 3" key="1">
    <citation type="submission" date="2021-01" db="EMBL/GenBank/DDBJ databases">
        <title>FDA dAtabase for Regulatory Grade micrObial Sequences (FDA-ARGOS): Supporting development and validation of Infectious Disease Dx tests.</title>
        <authorList>
            <person name="Nelson B."/>
            <person name="Plummer A."/>
            <person name="Tallon L."/>
            <person name="Sadzewicz L."/>
            <person name="Zhao X."/>
            <person name="Boylan J."/>
            <person name="Ott S."/>
            <person name="Bowen H."/>
            <person name="Vavikolanu K."/>
            <person name="Mehta A."/>
            <person name="Aluvathingal J."/>
            <person name="Nadendla S."/>
            <person name="Myers T."/>
            <person name="Yan Y."/>
            <person name="Sichtig H."/>
        </authorList>
    </citation>
    <scope>NUCLEOTIDE SEQUENCE [LARGE SCALE GENOMIC DNA]</scope>
    <source>
        <strain evidence="2 3">FDAARGOS_1161</strain>
    </source>
</reference>